<name>A0AAD7GDD5_MYCRO</name>
<sequence>MFPRLRLTATLALAVSFSVRIAALCDLCRVYINDNGVTRYLTQQQQQDGYLRCGYNFPPASGEGPFCVYYMQDGDLVFADVAECPATSC</sequence>
<reference evidence="2" key="1">
    <citation type="submission" date="2023-03" db="EMBL/GenBank/DDBJ databases">
        <title>Massive genome expansion in bonnet fungi (Mycena s.s.) driven by repeated elements and novel gene families across ecological guilds.</title>
        <authorList>
            <consortium name="Lawrence Berkeley National Laboratory"/>
            <person name="Harder C.B."/>
            <person name="Miyauchi S."/>
            <person name="Viragh M."/>
            <person name="Kuo A."/>
            <person name="Thoen E."/>
            <person name="Andreopoulos B."/>
            <person name="Lu D."/>
            <person name="Skrede I."/>
            <person name="Drula E."/>
            <person name="Henrissat B."/>
            <person name="Morin E."/>
            <person name="Kohler A."/>
            <person name="Barry K."/>
            <person name="LaButti K."/>
            <person name="Morin E."/>
            <person name="Salamov A."/>
            <person name="Lipzen A."/>
            <person name="Mereny Z."/>
            <person name="Hegedus B."/>
            <person name="Baldrian P."/>
            <person name="Stursova M."/>
            <person name="Weitz H."/>
            <person name="Taylor A."/>
            <person name="Grigoriev I.V."/>
            <person name="Nagy L.G."/>
            <person name="Martin F."/>
            <person name="Kauserud H."/>
        </authorList>
    </citation>
    <scope>NUCLEOTIDE SEQUENCE</scope>
    <source>
        <strain evidence="2">CBHHK067</strain>
    </source>
</reference>
<dbReference type="EMBL" id="JARKIE010000104">
    <property type="protein sequence ID" value="KAJ7683878.1"/>
    <property type="molecule type" value="Genomic_DNA"/>
</dbReference>
<keyword evidence="3" id="KW-1185">Reference proteome</keyword>
<evidence type="ECO:0000256" key="1">
    <source>
        <dbReference type="SAM" id="SignalP"/>
    </source>
</evidence>
<gene>
    <name evidence="2" type="ORF">B0H17DRAFT_1204866</name>
</gene>
<dbReference type="Proteomes" id="UP001221757">
    <property type="component" value="Unassembled WGS sequence"/>
</dbReference>
<feature type="signal peptide" evidence="1">
    <location>
        <begin position="1"/>
        <end position="23"/>
    </location>
</feature>
<proteinExistence type="predicted"/>
<feature type="chain" id="PRO_5042068019" evidence="1">
    <location>
        <begin position="24"/>
        <end position="89"/>
    </location>
</feature>
<evidence type="ECO:0000313" key="2">
    <source>
        <dbReference type="EMBL" id="KAJ7683878.1"/>
    </source>
</evidence>
<accession>A0AAD7GDD5</accession>
<comment type="caution">
    <text evidence="2">The sequence shown here is derived from an EMBL/GenBank/DDBJ whole genome shotgun (WGS) entry which is preliminary data.</text>
</comment>
<protein>
    <submittedName>
        <fullName evidence="2">Uncharacterized protein</fullName>
    </submittedName>
</protein>
<dbReference type="AlphaFoldDB" id="A0AAD7GDD5"/>
<evidence type="ECO:0000313" key="3">
    <source>
        <dbReference type="Proteomes" id="UP001221757"/>
    </source>
</evidence>
<organism evidence="2 3">
    <name type="scientific">Mycena rosella</name>
    <name type="common">Pink bonnet</name>
    <name type="synonym">Agaricus rosellus</name>
    <dbReference type="NCBI Taxonomy" id="1033263"/>
    <lineage>
        <taxon>Eukaryota</taxon>
        <taxon>Fungi</taxon>
        <taxon>Dikarya</taxon>
        <taxon>Basidiomycota</taxon>
        <taxon>Agaricomycotina</taxon>
        <taxon>Agaricomycetes</taxon>
        <taxon>Agaricomycetidae</taxon>
        <taxon>Agaricales</taxon>
        <taxon>Marasmiineae</taxon>
        <taxon>Mycenaceae</taxon>
        <taxon>Mycena</taxon>
    </lineage>
</organism>
<keyword evidence="1" id="KW-0732">Signal</keyword>